<evidence type="ECO:0000256" key="1">
    <source>
        <dbReference type="ARBA" id="ARBA00004496"/>
    </source>
</evidence>
<sequence length="437" mass="50024">MVEKVKAFMSQHQLLDDREMYLVALSGGADSVALLLVLHEMKIKVHAVHCNFHLRGEESDRDEAFCESLCHKLDIPFHRIHFDTQTYAELHHMSIELAARELRYGYFEQLRMDIGAKGVCVAHHRDDSVETILMNLARGTGIHGLTGISPRQGNVLRPLLGVTRAEIEQFLADRQQPFVTDSTNLEDDATRNKVRHHIVPLLKQINPKAAENILLMAERMAGAEQVMERLLKPLRNRTEYTKQEILEDVGNDYLLYELLRDKGFNARQCTQIFNSMMADGTGRAFMSKDYELVIDRDRIVMEKQKPAFRQITIPEPGVYVMQHNEKLRVGMADKPRDFKVSKASHKITVDADKIRFPLVVRLVQQGDVMIPFGMKGHKLLSDLMTDCKMTLLDKRRQRVVVDASGVVVWLMGKRCDNRVAVDDTTQRILTIEIDLEA</sequence>
<comment type="catalytic activity">
    <reaction evidence="7 8">
        <text>cytidine(34) in tRNA(Ile2) + L-lysine + ATP = lysidine(34) in tRNA(Ile2) + AMP + diphosphate + H(+)</text>
        <dbReference type="Rhea" id="RHEA:43744"/>
        <dbReference type="Rhea" id="RHEA-COMP:10625"/>
        <dbReference type="Rhea" id="RHEA-COMP:10670"/>
        <dbReference type="ChEBI" id="CHEBI:15378"/>
        <dbReference type="ChEBI" id="CHEBI:30616"/>
        <dbReference type="ChEBI" id="CHEBI:32551"/>
        <dbReference type="ChEBI" id="CHEBI:33019"/>
        <dbReference type="ChEBI" id="CHEBI:82748"/>
        <dbReference type="ChEBI" id="CHEBI:83665"/>
        <dbReference type="ChEBI" id="CHEBI:456215"/>
        <dbReference type="EC" id="6.3.4.19"/>
    </reaction>
</comment>
<dbReference type="HAMAP" id="MF_01161">
    <property type="entry name" value="tRNA_Ile_lys_synt"/>
    <property type="match status" value="1"/>
</dbReference>
<organism evidence="10 11">
    <name type="scientific">Xylanibacter brevis</name>
    <dbReference type="NCBI Taxonomy" id="83231"/>
    <lineage>
        <taxon>Bacteria</taxon>
        <taxon>Pseudomonadati</taxon>
        <taxon>Bacteroidota</taxon>
        <taxon>Bacteroidia</taxon>
        <taxon>Bacteroidales</taxon>
        <taxon>Prevotellaceae</taxon>
        <taxon>Xylanibacter</taxon>
    </lineage>
</organism>
<evidence type="ECO:0000259" key="9">
    <source>
        <dbReference type="SMART" id="SM00977"/>
    </source>
</evidence>
<dbReference type="InterPro" id="IPR012796">
    <property type="entry name" value="Lysidine-tRNA-synth_C"/>
</dbReference>
<keyword evidence="2 8" id="KW-0963">Cytoplasm</keyword>
<comment type="subcellular location">
    <subcellularLocation>
        <location evidence="1 8">Cytoplasm</location>
    </subcellularLocation>
</comment>
<evidence type="ECO:0000256" key="3">
    <source>
        <dbReference type="ARBA" id="ARBA00022598"/>
    </source>
</evidence>
<evidence type="ECO:0000313" key="10">
    <source>
        <dbReference type="EMBL" id="MCF2564249.1"/>
    </source>
</evidence>
<keyword evidence="5 8" id="KW-0547">Nucleotide-binding</keyword>
<dbReference type="EC" id="6.3.4.19" evidence="8"/>
<dbReference type="SMART" id="SM00977">
    <property type="entry name" value="TilS_C"/>
    <property type="match status" value="1"/>
</dbReference>
<dbReference type="InterPro" id="IPR012094">
    <property type="entry name" value="tRNA_Ile_lys_synt"/>
</dbReference>
<dbReference type="InterPro" id="IPR011063">
    <property type="entry name" value="TilS/TtcA_N"/>
</dbReference>
<comment type="similarity">
    <text evidence="8">Belongs to the tRNA(Ile)-lysidine synthase family.</text>
</comment>
<keyword evidence="3 8" id="KW-0436">Ligase</keyword>
<dbReference type="InterPro" id="IPR014729">
    <property type="entry name" value="Rossmann-like_a/b/a_fold"/>
</dbReference>
<proteinExistence type="inferred from homology"/>
<dbReference type="SUPFAM" id="SSF52402">
    <property type="entry name" value="Adenine nucleotide alpha hydrolases-like"/>
    <property type="match status" value="1"/>
</dbReference>
<feature type="binding site" evidence="8">
    <location>
        <begin position="26"/>
        <end position="31"/>
    </location>
    <ligand>
        <name>ATP</name>
        <dbReference type="ChEBI" id="CHEBI:30616"/>
    </ligand>
</feature>
<accession>A0ABS9CGQ8</accession>
<evidence type="ECO:0000256" key="7">
    <source>
        <dbReference type="ARBA" id="ARBA00048539"/>
    </source>
</evidence>
<dbReference type="Gene3D" id="3.40.50.620">
    <property type="entry name" value="HUPs"/>
    <property type="match status" value="1"/>
</dbReference>
<dbReference type="PANTHER" id="PTHR43033:SF1">
    <property type="entry name" value="TRNA(ILE)-LYSIDINE SYNTHASE-RELATED"/>
    <property type="match status" value="1"/>
</dbReference>
<dbReference type="Pfam" id="PF01171">
    <property type="entry name" value="ATP_bind_3"/>
    <property type="match status" value="1"/>
</dbReference>
<comment type="caution">
    <text evidence="10">The sequence shown here is derived from an EMBL/GenBank/DDBJ whole genome shotgun (WGS) entry which is preliminary data.</text>
</comment>
<evidence type="ECO:0000313" key="11">
    <source>
        <dbReference type="Proteomes" id="UP001200470"/>
    </source>
</evidence>
<feature type="domain" description="Lysidine-tRNA(Ile) synthetase C-terminal" evidence="9">
    <location>
        <begin position="358"/>
        <end position="431"/>
    </location>
</feature>
<dbReference type="SUPFAM" id="SSF56037">
    <property type="entry name" value="PheT/TilS domain"/>
    <property type="match status" value="1"/>
</dbReference>
<protein>
    <recommendedName>
        <fullName evidence="8">tRNA(Ile)-lysidine synthase</fullName>
        <ecNumber evidence="8">6.3.4.19</ecNumber>
    </recommendedName>
    <alternativeName>
        <fullName evidence="8">tRNA(Ile)-2-lysyl-cytidine synthase</fullName>
    </alternativeName>
    <alternativeName>
        <fullName evidence="8">tRNA(Ile)-lysidine synthetase</fullName>
    </alternativeName>
</protein>
<dbReference type="Proteomes" id="UP001200470">
    <property type="component" value="Unassembled WGS sequence"/>
</dbReference>
<reference evidence="10 11" key="1">
    <citation type="submission" date="2020-12" db="EMBL/GenBank/DDBJ databases">
        <title>Whole genome sequences of gut porcine anaerobes.</title>
        <authorList>
            <person name="Kubasova T."/>
            <person name="Jahodarova E."/>
            <person name="Rychlik I."/>
        </authorList>
    </citation>
    <scope>NUCLEOTIDE SEQUENCE [LARGE SCALE GENOMIC DNA]</scope>
    <source>
        <strain evidence="10 11">An925</strain>
    </source>
</reference>
<comment type="function">
    <text evidence="8">Ligates lysine onto the cytidine present at position 34 of the AUA codon-specific tRNA(Ile) that contains the anticodon CAU, in an ATP-dependent manner. Cytidine is converted to lysidine, thus changing the amino acid specificity of the tRNA from methionine to isoleucine.</text>
</comment>
<evidence type="ECO:0000256" key="5">
    <source>
        <dbReference type="ARBA" id="ARBA00022741"/>
    </source>
</evidence>
<keyword evidence="6 8" id="KW-0067">ATP-binding</keyword>
<gene>
    <name evidence="8 10" type="primary">tilS</name>
    <name evidence="10" type="ORF">I6E12_09000</name>
</gene>
<dbReference type="CDD" id="cd01992">
    <property type="entry name" value="TilS_N"/>
    <property type="match status" value="1"/>
</dbReference>
<dbReference type="RefSeq" id="WP_301638345.1">
    <property type="nucleotide sequence ID" value="NZ_JADYTN010000019.1"/>
</dbReference>
<dbReference type="NCBIfam" id="TIGR02432">
    <property type="entry name" value="lysidine_TilS_N"/>
    <property type="match status" value="1"/>
</dbReference>
<keyword evidence="11" id="KW-1185">Reference proteome</keyword>
<keyword evidence="4 8" id="KW-0819">tRNA processing</keyword>
<dbReference type="PANTHER" id="PTHR43033">
    <property type="entry name" value="TRNA(ILE)-LYSIDINE SYNTHASE-RELATED"/>
    <property type="match status" value="1"/>
</dbReference>
<dbReference type="GO" id="GO:0032267">
    <property type="term" value="F:tRNA(Ile)-lysidine synthase activity"/>
    <property type="evidence" value="ECO:0007669"/>
    <property type="project" value="UniProtKB-EC"/>
</dbReference>
<evidence type="ECO:0000256" key="6">
    <source>
        <dbReference type="ARBA" id="ARBA00022840"/>
    </source>
</evidence>
<comment type="domain">
    <text evidence="8">The N-terminal region contains the highly conserved SGGXDS motif, predicted to be a P-loop motif involved in ATP binding.</text>
</comment>
<evidence type="ECO:0000256" key="8">
    <source>
        <dbReference type="HAMAP-Rule" id="MF_01161"/>
    </source>
</evidence>
<name>A0ABS9CGQ8_9BACT</name>
<evidence type="ECO:0000256" key="4">
    <source>
        <dbReference type="ARBA" id="ARBA00022694"/>
    </source>
</evidence>
<evidence type="ECO:0000256" key="2">
    <source>
        <dbReference type="ARBA" id="ARBA00022490"/>
    </source>
</evidence>
<dbReference type="NCBIfam" id="TIGR02433">
    <property type="entry name" value="lysidine_TilS_C"/>
    <property type="match status" value="1"/>
</dbReference>
<dbReference type="InterPro" id="IPR012795">
    <property type="entry name" value="tRNA_Ile_lys_synt_N"/>
</dbReference>
<dbReference type="EMBL" id="JADYTN010000019">
    <property type="protein sequence ID" value="MCF2564249.1"/>
    <property type="molecule type" value="Genomic_DNA"/>
</dbReference>